<evidence type="ECO:0000313" key="5">
    <source>
        <dbReference type="EMBL" id="HGY56903.1"/>
    </source>
</evidence>
<accession>A0A7V4U2U2</accession>
<feature type="transmembrane region" description="Helical" evidence="2">
    <location>
        <begin position="433"/>
        <end position="452"/>
    </location>
</feature>
<feature type="transmembrane region" description="Helical" evidence="2">
    <location>
        <begin position="661"/>
        <end position="682"/>
    </location>
</feature>
<keyword evidence="2" id="KW-0472">Membrane</keyword>
<evidence type="ECO:0000256" key="1">
    <source>
        <dbReference type="SAM" id="MobiDB-lite"/>
    </source>
</evidence>
<dbReference type="Proteomes" id="UP000885779">
    <property type="component" value="Unassembled WGS sequence"/>
</dbReference>
<dbReference type="Gene3D" id="3.90.550.10">
    <property type="entry name" value="Spore Coat Polysaccharide Biosynthesis Protein SpsA, Chain A"/>
    <property type="match status" value="1"/>
</dbReference>
<dbReference type="Pfam" id="PF00535">
    <property type="entry name" value="Glycos_transf_2"/>
    <property type="match status" value="1"/>
</dbReference>
<evidence type="ECO:0000259" key="4">
    <source>
        <dbReference type="Pfam" id="PF02397"/>
    </source>
</evidence>
<comment type="caution">
    <text evidence="5">The sequence shown here is derived from an EMBL/GenBank/DDBJ whole genome shotgun (WGS) entry which is preliminary data.</text>
</comment>
<keyword evidence="2" id="KW-0812">Transmembrane</keyword>
<feature type="domain" description="Bacterial sugar transferase" evidence="4">
    <location>
        <begin position="717"/>
        <end position="792"/>
    </location>
</feature>
<feature type="region of interest" description="Disordered" evidence="1">
    <location>
        <begin position="11"/>
        <end position="51"/>
    </location>
</feature>
<dbReference type="EMBL" id="DRQG01000139">
    <property type="protein sequence ID" value="HGY56903.1"/>
    <property type="molecule type" value="Genomic_DNA"/>
</dbReference>
<dbReference type="PANTHER" id="PTHR43179">
    <property type="entry name" value="RHAMNOSYLTRANSFERASE WBBL"/>
    <property type="match status" value="1"/>
</dbReference>
<feature type="transmembrane region" description="Helical" evidence="2">
    <location>
        <begin position="365"/>
        <end position="386"/>
    </location>
</feature>
<dbReference type="Pfam" id="PF02397">
    <property type="entry name" value="Bac_transf"/>
    <property type="match status" value="1"/>
</dbReference>
<gene>
    <name evidence="5" type="ORF">ENK44_14440</name>
</gene>
<feature type="transmembrane region" description="Helical" evidence="2">
    <location>
        <begin position="464"/>
        <end position="482"/>
    </location>
</feature>
<feature type="transmembrane region" description="Helical" evidence="2">
    <location>
        <begin position="393"/>
        <end position="413"/>
    </location>
</feature>
<dbReference type="PANTHER" id="PTHR43179:SF7">
    <property type="entry name" value="RHAMNOSYLTRANSFERASE WBBL"/>
    <property type="match status" value="1"/>
</dbReference>
<dbReference type="InterPro" id="IPR003362">
    <property type="entry name" value="Bact_transf"/>
</dbReference>
<keyword evidence="2" id="KW-1133">Transmembrane helix</keyword>
<feature type="transmembrane region" description="Helical" evidence="2">
    <location>
        <begin position="488"/>
        <end position="507"/>
    </location>
</feature>
<dbReference type="AlphaFoldDB" id="A0A7V4U2U2"/>
<dbReference type="CDD" id="cd04186">
    <property type="entry name" value="GT_2_like_c"/>
    <property type="match status" value="1"/>
</dbReference>
<dbReference type="Pfam" id="PF13727">
    <property type="entry name" value="CoA_binding_3"/>
    <property type="match status" value="1"/>
</dbReference>
<proteinExistence type="predicted"/>
<evidence type="ECO:0000259" key="3">
    <source>
        <dbReference type="Pfam" id="PF00535"/>
    </source>
</evidence>
<dbReference type="InterPro" id="IPR029044">
    <property type="entry name" value="Nucleotide-diphossugar_trans"/>
</dbReference>
<evidence type="ECO:0000256" key="2">
    <source>
        <dbReference type="SAM" id="Phobius"/>
    </source>
</evidence>
<protein>
    <submittedName>
        <fullName evidence="5">Glycosyltransferase</fullName>
    </submittedName>
</protein>
<dbReference type="SUPFAM" id="SSF53448">
    <property type="entry name" value="Nucleotide-diphospho-sugar transferases"/>
    <property type="match status" value="1"/>
</dbReference>
<organism evidence="5">
    <name type="scientific">Caldithrix abyssi</name>
    <dbReference type="NCBI Taxonomy" id="187145"/>
    <lineage>
        <taxon>Bacteria</taxon>
        <taxon>Pseudomonadati</taxon>
        <taxon>Calditrichota</taxon>
        <taxon>Calditrichia</taxon>
        <taxon>Calditrichales</taxon>
        <taxon>Calditrichaceae</taxon>
        <taxon>Caldithrix</taxon>
    </lineage>
</organism>
<name>A0A7V4U2U2_CALAY</name>
<dbReference type="InterPro" id="IPR001173">
    <property type="entry name" value="Glyco_trans_2-like"/>
</dbReference>
<reference evidence="5" key="1">
    <citation type="journal article" date="2020" name="mSystems">
        <title>Genome- and Community-Level Interaction Insights into Carbon Utilization and Element Cycling Functions of Hydrothermarchaeota in Hydrothermal Sediment.</title>
        <authorList>
            <person name="Zhou Z."/>
            <person name="Liu Y."/>
            <person name="Xu W."/>
            <person name="Pan J."/>
            <person name="Luo Z.H."/>
            <person name="Li M."/>
        </authorList>
    </citation>
    <scope>NUCLEOTIDE SEQUENCE [LARGE SCALE GENOMIC DNA]</scope>
    <source>
        <strain evidence="5">HyVt-577</strain>
    </source>
</reference>
<sequence>MLVRNAILRAENGNSPPFPPRRTSIPPSFEKRGGPRGRVGGQARHGARARHGGQADMTMKIIIVVTSLHQINKSTIQQFNDSSIHNSNLTKAKQFTSGYRQLKRNKLKISVIIVNYNVKDFLEQALLSVKRALADYSSEIIVVDNASVDGSVPMLKKRFPDVLLIENDTNVGFSAANNQAIKIARGAYIVLLNPDTVVQEDTFVRLFEFFERNPEASAATCKILNPDGTFSVDCRHSIPTPLAAFWKVTGLAHLFPKSKIFGKYNLTYLDENDTYPVEAISGSFMMIKREMVEKVGLLDERFFMYCEDIDYCHRINQAGGKIYYVPTSQIIHYKGESTKKNNLDYIITFNRSLYQFYEKHYRKKYVYPFKWLILLGILFRGFTIFIRNFFRQYYPFLLDLFILNASVFVSFFIRMEMKSHFSLDYFFREQVNINWIASLSFFIAALFFDNLSRNQHSISRILKANVAVFTFIAALTFFLKQFAFSRLVIILSFTLSVLLMAGWRLILRYFARSSAHALGRDFFLKRTLIVGSDQPTRQLLQKLKKRINSGLDILGVVTLNREEVGQDLDGFPIVTSIESLPQYLRFKKINLIIFSTHNLSYETILSTMARINNPDMEFKMVPGHLEVMIGKADIERLDSVPLVDIEYASGRPFNRFIKRTFDFILALLLLILLLPIGLPLYAVKRKQIFEKQIQAGETRRIRLKEVKDAPVLQFFLNLWHIVQGRMSFVGADMERPHSYLLEYGYKPGLTGIVKINRRKKQSAEELEELELYYLKNQNLLLDLEILLRSLKKI</sequence>
<dbReference type="Gene3D" id="3.40.50.720">
    <property type="entry name" value="NAD(P)-binding Rossmann-like Domain"/>
    <property type="match status" value="1"/>
</dbReference>
<feature type="domain" description="Glycosyltransferase 2-like" evidence="3">
    <location>
        <begin position="110"/>
        <end position="295"/>
    </location>
</feature>